<keyword evidence="4" id="KW-0732">Signal</keyword>
<reference evidence="7 8" key="1">
    <citation type="submission" date="2023-10" db="EMBL/GenBank/DDBJ databases">
        <title>Chromosome-scale genome assembly provides insights into flower coloration mechanisms of Canna indica.</title>
        <authorList>
            <person name="Li C."/>
        </authorList>
    </citation>
    <scope>NUCLEOTIDE SEQUENCE [LARGE SCALE GENOMIC DNA]</scope>
    <source>
        <tissue evidence="7">Flower</tissue>
    </source>
</reference>
<keyword evidence="4" id="KW-0961">Cell wall biogenesis/degradation</keyword>
<dbReference type="InterPro" id="IPR013320">
    <property type="entry name" value="ConA-like_dom_sf"/>
</dbReference>
<dbReference type="EMBL" id="CP136897">
    <property type="protein sequence ID" value="WOL18283.1"/>
    <property type="molecule type" value="Genomic_DNA"/>
</dbReference>
<evidence type="ECO:0000256" key="2">
    <source>
        <dbReference type="ARBA" id="ARBA00022801"/>
    </source>
</evidence>
<comment type="function">
    <text evidence="4">Catalyzes xyloglucan endohydrolysis (XEH) and/or endotransglycosylation (XET). Cleaves and religates xyloglucan polymers, an essential constituent of the primary cell wall, and thereby participates in cell wall construction of growing tissues.</text>
</comment>
<sequence length="383" mass="43486">MQMNPSILLPLAFLVVAAAAGGATAFNVPTLAFSEGYMELFGDGNLVRSADDRSVSLLLDRYSGISSNKLHAQLIQLLPNEDRGSYRPRCIAMASSARPSSCRRTTPPASSSPFTRRTRRVLRATEQERRRARVYTSNGDVFEKTHDELDFEFLGNIRGKAWRVQTNVYGNGSTSRGREERYFLPFDPAADFHRYSILWTSHKIIFYIDETPIREVRRSEAMGGDYPSKPMSLYATIWDASSWATSGGMYKVDYAYAPFVAEYTDLTILGCRTDLIEEFPSAVGCTAADADLAATGLSVMTPERRRAMQEFRERHMTYSFCYDVMRYPTTEFPDCDNMVESEREKFRENGHVKYVSQSPRRRARRRSRIPAGSRSKARKQSSE</sequence>
<evidence type="ECO:0000256" key="1">
    <source>
        <dbReference type="ARBA" id="ARBA00022679"/>
    </source>
</evidence>
<keyword evidence="8" id="KW-1185">Reference proteome</keyword>
<keyword evidence="4" id="KW-0134">Cell wall</keyword>
<proteinExistence type="inferred from homology"/>
<dbReference type="PANTHER" id="PTHR31062">
    <property type="entry name" value="XYLOGLUCAN ENDOTRANSGLUCOSYLASE/HYDROLASE PROTEIN 8-RELATED"/>
    <property type="match status" value="1"/>
</dbReference>
<evidence type="ECO:0000259" key="6">
    <source>
        <dbReference type="PROSITE" id="PS51762"/>
    </source>
</evidence>
<accession>A0AAQ3QR30</accession>
<dbReference type="InterPro" id="IPR000757">
    <property type="entry name" value="Beta-glucanase-like"/>
</dbReference>
<keyword evidence="2 4" id="KW-0378">Hydrolase</keyword>
<dbReference type="Pfam" id="PF06955">
    <property type="entry name" value="XET_C"/>
    <property type="match status" value="1"/>
</dbReference>
<evidence type="ECO:0000256" key="4">
    <source>
        <dbReference type="RuleBase" id="RU361120"/>
    </source>
</evidence>
<organism evidence="7 8">
    <name type="scientific">Canna indica</name>
    <name type="common">Indian-shot</name>
    <dbReference type="NCBI Taxonomy" id="4628"/>
    <lineage>
        <taxon>Eukaryota</taxon>
        <taxon>Viridiplantae</taxon>
        <taxon>Streptophyta</taxon>
        <taxon>Embryophyta</taxon>
        <taxon>Tracheophyta</taxon>
        <taxon>Spermatophyta</taxon>
        <taxon>Magnoliopsida</taxon>
        <taxon>Liliopsida</taxon>
        <taxon>Zingiberales</taxon>
        <taxon>Cannaceae</taxon>
        <taxon>Canna</taxon>
    </lineage>
</organism>
<gene>
    <name evidence="7" type="ORF">Cni_G27076</name>
</gene>
<dbReference type="GO" id="GO:0071555">
    <property type="term" value="P:cell wall organization"/>
    <property type="evidence" value="ECO:0007669"/>
    <property type="project" value="UniProtKB-KW"/>
</dbReference>
<dbReference type="Gene3D" id="2.60.120.200">
    <property type="match status" value="1"/>
</dbReference>
<keyword evidence="1 4" id="KW-0808">Transferase</keyword>
<feature type="compositionally biased region" description="Polar residues" evidence="5">
    <location>
        <begin position="97"/>
        <end position="115"/>
    </location>
</feature>
<dbReference type="AlphaFoldDB" id="A0AAQ3QR30"/>
<feature type="compositionally biased region" description="Basic residues" evidence="5">
    <location>
        <begin position="359"/>
        <end position="368"/>
    </location>
</feature>
<feature type="region of interest" description="Disordered" evidence="5">
    <location>
        <begin position="349"/>
        <end position="383"/>
    </location>
</feature>
<dbReference type="SUPFAM" id="SSF49899">
    <property type="entry name" value="Concanavalin A-like lectins/glucanases"/>
    <property type="match status" value="1"/>
</dbReference>
<dbReference type="EC" id="2.4.1.207" evidence="4"/>
<dbReference type="Proteomes" id="UP001327560">
    <property type="component" value="Chromosome 8"/>
</dbReference>
<keyword evidence="4" id="KW-0964">Secreted</keyword>
<evidence type="ECO:0000313" key="7">
    <source>
        <dbReference type="EMBL" id="WOL18283.1"/>
    </source>
</evidence>
<dbReference type="GO" id="GO:0004553">
    <property type="term" value="F:hydrolase activity, hydrolyzing O-glycosyl compounds"/>
    <property type="evidence" value="ECO:0007669"/>
    <property type="project" value="InterPro"/>
</dbReference>
<dbReference type="GO" id="GO:0044042">
    <property type="term" value="P:glucan metabolic process"/>
    <property type="evidence" value="ECO:0007669"/>
    <property type="project" value="InterPro"/>
</dbReference>
<protein>
    <recommendedName>
        <fullName evidence="4">Xyloglucan endotransglucosylase/hydrolase</fullName>
        <ecNumber evidence="4">2.4.1.207</ecNumber>
    </recommendedName>
</protein>
<evidence type="ECO:0000256" key="3">
    <source>
        <dbReference type="ARBA" id="ARBA00023295"/>
    </source>
</evidence>
<dbReference type="InterPro" id="IPR044791">
    <property type="entry name" value="Beta-glucanase/XTH"/>
</dbReference>
<keyword evidence="4" id="KW-0052">Apoplast</keyword>
<dbReference type="Pfam" id="PF00722">
    <property type="entry name" value="Glyco_hydro_16"/>
    <property type="match status" value="1"/>
</dbReference>
<comment type="subcellular location">
    <subcellularLocation>
        <location evidence="4">Secreted</location>
        <location evidence="4">Cell wall</location>
    </subcellularLocation>
    <subcellularLocation>
        <location evidence="4">Secreted</location>
        <location evidence="4">Extracellular space</location>
        <location evidence="4">Apoplast</location>
    </subcellularLocation>
</comment>
<comment type="PTM">
    <text evidence="4">Contains at least one intrachain disulfide bond essential for its enzymatic activity.</text>
</comment>
<comment type="similarity">
    <text evidence="4">Belongs to the glycosyl hydrolase 16 family.</text>
</comment>
<dbReference type="GO" id="GO:0048046">
    <property type="term" value="C:apoplast"/>
    <property type="evidence" value="ECO:0007669"/>
    <property type="project" value="UniProtKB-SubCell"/>
</dbReference>
<name>A0AAQ3QR30_9LILI</name>
<evidence type="ECO:0000313" key="8">
    <source>
        <dbReference type="Proteomes" id="UP001327560"/>
    </source>
</evidence>
<feature type="domain" description="GH16" evidence="6">
    <location>
        <begin position="23"/>
        <end position="263"/>
    </location>
</feature>
<feature type="chain" id="PRO_5042670935" description="Xyloglucan endotransglucosylase/hydrolase" evidence="4">
    <location>
        <begin position="26"/>
        <end position="383"/>
    </location>
</feature>
<evidence type="ECO:0000256" key="5">
    <source>
        <dbReference type="SAM" id="MobiDB-lite"/>
    </source>
</evidence>
<feature type="region of interest" description="Disordered" evidence="5">
    <location>
        <begin position="97"/>
        <end position="117"/>
    </location>
</feature>
<keyword evidence="3 4" id="KW-0326">Glycosidase</keyword>
<feature type="signal peptide" evidence="4">
    <location>
        <begin position="1"/>
        <end position="25"/>
    </location>
</feature>
<dbReference type="PROSITE" id="PS51762">
    <property type="entry name" value="GH16_2"/>
    <property type="match status" value="1"/>
</dbReference>
<dbReference type="GO" id="GO:0016762">
    <property type="term" value="F:xyloglucan:xyloglucosyl transferase activity"/>
    <property type="evidence" value="ECO:0007669"/>
    <property type="project" value="UniProtKB-EC"/>
</dbReference>
<dbReference type="InterPro" id="IPR010713">
    <property type="entry name" value="XET_C"/>
</dbReference>